<sequence>MRKLFITGTDTEVGKTFISSAIMQSLRQRRLSVVGFKPVAAGGDSNGNPDALELMAQSSLPLTYQQVNPLFVHEAVAPHLAAQKHGMQFGLTPLLTAYSQLTTMQPDVILTEGAGGWRTPLNNDCFLSDLAIAENMDVVLVVSMRLGCLNHARLTAEAIRNDGLRLRGWVANMLDKDMPFVEENIRALERLLNAPRLGTVPNVATPAEALPYLDTVPLL</sequence>
<dbReference type="Proteomes" id="UP001596364">
    <property type="component" value="Unassembled WGS sequence"/>
</dbReference>
<feature type="binding site" evidence="2">
    <location>
        <begin position="172"/>
        <end position="173"/>
    </location>
    <ligand>
        <name>ATP</name>
        <dbReference type="ChEBI" id="CHEBI:30616"/>
    </ligand>
</feature>
<evidence type="ECO:0000313" key="4">
    <source>
        <dbReference type="Proteomes" id="UP001596364"/>
    </source>
</evidence>
<evidence type="ECO:0000256" key="2">
    <source>
        <dbReference type="HAMAP-Rule" id="MF_00336"/>
    </source>
</evidence>
<feature type="binding site" evidence="2">
    <location>
        <position position="112"/>
    </location>
    <ligand>
        <name>Mg(2+)</name>
        <dbReference type="ChEBI" id="CHEBI:18420"/>
    </ligand>
</feature>
<comment type="subcellular location">
    <subcellularLocation>
        <location evidence="2">Cytoplasm</location>
    </subcellularLocation>
</comment>
<dbReference type="CDD" id="cd03109">
    <property type="entry name" value="DTBS"/>
    <property type="match status" value="1"/>
</dbReference>
<feature type="binding site" evidence="2">
    <location>
        <begin position="201"/>
        <end position="203"/>
    </location>
    <ligand>
        <name>ATP</name>
        <dbReference type="ChEBI" id="CHEBI:30616"/>
    </ligand>
</feature>
<feature type="binding site" evidence="2">
    <location>
        <position position="50"/>
    </location>
    <ligand>
        <name>ATP</name>
        <dbReference type="ChEBI" id="CHEBI:30616"/>
    </ligand>
</feature>
<comment type="caution">
    <text evidence="3">The sequence shown here is derived from an EMBL/GenBank/DDBJ whole genome shotgun (WGS) entry which is preliminary data.</text>
</comment>
<name>A0ABW1XK83_9ALTE</name>
<evidence type="ECO:0000256" key="1">
    <source>
        <dbReference type="ARBA" id="ARBA00022756"/>
    </source>
</evidence>
<dbReference type="HAMAP" id="MF_00336">
    <property type="entry name" value="BioD"/>
    <property type="match status" value="1"/>
</dbReference>
<feature type="binding site" evidence="2">
    <location>
        <position position="50"/>
    </location>
    <ligand>
        <name>Mg(2+)</name>
        <dbReference type="ChEBI" id="CHEBI:18420"/>
    </ligand>
</feature>
<feature type="binding site" evidence="2">
    <location>
        <position position="16"/>
    </location>
    <ligand>
        <name>Mg(2+)</name>
        <dbReference type="ChEBI" id="CHEBI:18420"/>
    </ligand>
</feature>
<keyword evidence="2" id="KW-0963">Cytoplasm</keyword>
<comment type="function">
    <text evidence="2">Catalyzes a mechanistically unusual reaction, the ATP-dependent insertion of CO2 between the N7 and N8 nitrogen atoms of 7,8-diaminopelargonic acid (DAPA, also called 7,8-diammoniononanoate) to form a ureido ring.</text>
</comment>
<dbReference type="PIRSF" id="PIRSF006755">
    <property type="entry name" value="DTB_synth"/>
    <property type="match status" value="1"/>
</dbReference>
<feature type="binding site" evidence="2">
    <location>
        <begin position="112"/>
        <end position="115"/>
    </location>
    <ligand>
        <name>ATP</name>
        <dbReference type="ChEBI" id="CHEBI:30616"/>
    </ligand>
</feature>
<organism evidence="3 4">
    <name type="scientific">Pseudobowmanella zhangzhouensis</name>
    <dbReference type="NCBI Taxonomy" id="1537679"/>
    <lineage>
        <taxon>Bacteria</taxon>
        <taxon>Pseudomonadati</taxon>
        <taxon>Pseudomonadota</taxon>
        <taxon>Gammaproteobacteria</taxon>
        <taxon>Alteromonadales</taxon>
        <taxon>Alteromonadaceae</taxon>
    </lineage>
</organism>
<reference evidence="4" key="1">
    <citation type="journal article" date="2019" name="Int. J. Syst. Evol. Microbiol.">
        <title>The Global Catalogue of Microorganisms (GCM) 10K type strain sequencing project: providing services to taxonomists for standard genome sequencing and annotation.</title>
        <authorList>
            <consortium name="The Broad Institute Genomics Platform"/>
            <consortium name="The Broad Institute Genome Sequencing Center for Infectious Disease"/>
            <person name="Wu L."/>
            <person name="Ma J."/>
        </authorList>
    </citation>
    <scope>NUCLEOTIDE SEQUENCE [LARGE SCALE GENOMIC DNA]</scope>
    <source>
        <strain evidence="4">CGMCC 1.16031</strain>
    </source>
</reference>
<dbReference type="EMBL" id="JBHSUS010000001">
    <property type="protein sequence ID" value="MFC6440196.1"/>
    <property type="molecule type" value="Genomic_DNA"/>
</dbReference>
<dbReference type="InterPro" id="IPR004472">
    <property type="entry name" value="DTB_synth_BioD"/>
</dbReference>
<keyword evidence="2 3" id="KW-0436">Ligase</keyword>
<comment type="similarity">
    <text evidence="2">Belongs to the dethiobiotin synthetase family.</text>
</comment>
<dbReference type="PANTHER" id="PTHR43210:SF5">
    <property type="entry name" value="DETHIOBIOTIN SYNTHETASE"/>
    <property type="match status" value="1"/>
</dbReference>
<gene>
    <name evidence="2 3" type="primary">bioD</name>
    <name evidence="3" type="ORF">ACFP85_08560</name>
</gene>
<protein>
    <recommendedName>
        <fullName evidence="2">ATP-dependent dethiobiotin synthetase BioD</fullName>
        <ecNumber evidence="2">6.3.3.3</ecNumber>
    </recommendedName>
    <alternativeName>
        <fullName evidence="2">DTB synthetase</fullName>
        <shortName evidence="2">DTBS</shortName>
    </alternativeName>
    <alternativeName>
        <fullName evidence="2">Dethiobiotin synthase</fullName>
    </alternativeName>
</protein>
<dbReference type="EC" id="6.3.3.3" evidence="2"/>
<keyword evidence="2" id="KW-0067">ATP-binding</keyword>
<comment type="pathway">
    <text evidence="2">Cofactor biosynthesis; biotin biosynthesis; biotin from 7,8-diaminononanoate: step 1/2.</text>
</comment>
<evidence type="ECO:0000313" key="3">
    <source>
        <dbReference type="EMBL" id="MFC6440196.1"/>
    </source>
</evidence>
<proteinExistence type="inferred from homology"/>
<keyword evidence="4" id="KW-1185">Reference proteome</keyword>
<accession>A0ABW1XK83</accession>
<comment type="cofactor">
    <cofactor evidence="2">
        <name>Mg(2+)</name>
        <dbReference type="ChEBI" id="CHEBI:18420"/>
    </cofactor>
</comment>
<comment type="catalytic activity">
    <reaction evidence="2">
        <text>(7R,8S)-7,8-diammoniononanoate + CO2 + ATP = (4R,5S)-dethiobiotin + ADP + phosphate + 3 H(+)</text>
        <dbReference type="Rhea" id="RHEA:15805"/>
        <dbReference type="ChEBI" id="CHEBI:15378"/>
        <dbReference type="ChEBI" id="CHEBI:16526"/>
        <dbReference type="ChEBI" id="CHEBI:30616"/>
        <dbReference type="ChEBI" id="CHEBI:43474"/>
        <dbReference type="ChEBI" id="CHEBI:149469"/>
        <dbReference type="ChEBI" id="CHEBI:149473"/>
        <dbReference type="ChEBI" id="CHEBI:456216"/>
        <dbReference type="EC" id="6.3.3.3"/>
    </reaction>
</comment>
<keyword evidence="2" id="KW-0547">Nucleotide-binding</keyword>
<dbReference type="PANTHER" id="PTHR43210">
    <property type="entry name" value="DETHIOBIOTIN SYNTHETASE"/>
    <property type="match status" value="1"/>
</dbReference>
<keyword evidence="2" id="KW-0479">Metal-binding</keyword>
<keyword evidence="1 2" id="KW-0093">Biotin biosynthesis</keyword>
<dbReference type="InterPro" id="IPR027417">
    <property type="entry name" value="P-loop_NTPase"/>
</dbReference>
<keyword evidence="2" id="KW-0460">Magnesium</keyword>
<dbReference type="NCBIfam" id="TIGR00347">
    <property type="entry name" value="bioD"/>
    <property type="match status" value="1"/>
</dbReference>
<dbReference type="Gene3D" id="3.40.50.300">
    <property type="entry name" value="P-loop containing nucleotide triphosphate hydrolases"/>
    <property type="match status" value="1"/>
</dbReference>
<dbReference type="SUPFAM" id="SSF52540">
    <property type="entry name" value="P-loop containing nucleoside triphosphate hydrolases"/>
    <property type="match status" value="1"/>
</dbReference>
<feature type="active site" evidence="2">
    <location>
        <position position="37"/>
    </location>
</feature>
<dbReference type="GO" id="GO:0004141">
    <property type="term" value="F:dethiobiotin synthase activity"/>
    <property type="evidence" value="ECO:0007669"/>
    <property type="project" value="UniProtKB-EC"/>
</dbReference>
<dbReference type="Pfam" id="PF13500">
    <property type="entry name" value="AAA_26"/>
    <property type="match status" value="1"/>
</dbReference>
<dbReference type="RefSeq" id="WP_131258002.1">
    <property type="nucleotide sequence ID" value="NZ_JBHSUS010000001.1"/>
</dbReference>
<comment type="caution">
    <text evidence="2">Lacks conserved residue(s) required for the propagation of feature annotation.</text>
</comment>
<comment type="subunit">
    <text evidence="2">Homodimer.</text>
</comment>
<feature type="binding site" evidence="2">
    <location>
        <begin position="12"/>
        <end position="17"/>
    </location>
    <ligand>
        <name>ATP</name>
        <dbReference type="ChEBI" id="CHEBI:30616"/>
    </ligand>
</feature>